<proteinExistence type="predicted"/>
<keyword evidence="2" id="KW-1185">Reference proteome</keyword>
<sequence>MDVLPLNIKFTAVAAVATVISHGIEVVVEFKPVEHLIEPHNNDHPIQCPLPEPSILSIARALKHLTSSGHLMDLKQGMHRGRAGQVLARATVGSVIHPWLFLPDGADSGISILDLAGKTVFRLEGGRSKCCCRVDVGEEKDGK</sequence>
<name>A0ACB9L1W1_9MYRT</name>
<gene>
    <name evidence="1" type="ORF">MLD38_039094</name>
</gene>
<reference evidence="2" key="1">
    <citation type="journal article" date="2023" name="Front. Plant Sci.">
        <title>Chromosomal-level genome assembly of Melastoma candidum provides insights into trichome evolution.</title>
        <authorList>
            <person name="Zhong Y."/>
            <person name="Wu W."/>
            <person name="Sun C."/>
            <person name="Zou P."/>
            <person name="Liu Y."/>
            <person name="Dai S."/>
            <person name="Zhou R."/>
        </authorList>
    </citation>
    <scope>NUCLEOTIDE SEQUENCE [LARGE SCALE GENOMIC DNA]</scope>
</reference>
<comment type="caution">
    <text evidence="1">The sequence shown here is derived from an EMBL/GenBank/DDBJ whole genome shotgun (WGS) entry which is preliminary data.</text>
</comment>
<accession>A0ACB9L1W1</accession>
<evidence type="ECO:0000313" key="2">
    <source>
        <dbReference type="Proteomes" id="UP001057402"/>
    </source>
</evidence>
<dbReference type="Proteomes" id="UP001057402">
    <property type="component" value="Chromosome 12"/>
</dbReference>
<dbReference type="EMBL" id="CM042891">
    <property type="protein sequence ID" value="KAI4303470.1"/>
    <property type="molecule type" value="Genomic_DNA"/>
</dbReference>
<evidence type="ECO:0000313" key="1">
    <source>
        <dbReference type="EMBL" id="KAI4303470.1"/>
    </source>
</evidence>
<organism evidence="1 2">
    <name type="scientific">Melastoma candidum</name>
    <dbReference type="NCBI Taxonomy" id="119954"/>
    <lineage>
        <taxon>Eukaryota</taxon>
        <taxon>Viridiplantae</taxon>
        <taxon>Streptophyta</taxon>
        <taxon>Embryophyta</taxon>
        <taxon>Tracheophyta</taxon>
        <taxon>Spermatophyta</taxon>
        <taxon>Magnoliopsida</taxon>
        <taxon>eudicotyledons</taxon>
        <taxon>Gunneridae</taxon>
        <taxon>Pentapetalae</taxon>
        <taxon>rosids</taxon>
        <taxon>malvids</taxon>
        <taxon>Myrtales</taxon>
        <taxon>Melastomataceae</taxon>
        <taxon>Melastomatoideae</taxon>
        <taxon>Melastomateae</taxon>
        <taxon>Melastoma</taxon>
    </lineage>
</organism>
<protein>
    <submittedName>
        <fullName evidence="1">Uncharacterized protein</fullName>
    </submittedName>
</protein>